<reference evidence="1 2" key="1">
    <citation type="journal article" date="2022" name="Genome Biol. Evol.">
        <title>The Spruce Budworm Genome: Reconstructing the Evolutionary History of Antifreeze Proteins.</title>
        <authorList>
            <person name="Beliveau C."/>
            <person name="Gagne P."/>
            <person name="Picq S."/>
            <person name="Vernygora O."/>
            <person name="Keeling C.I."/>
            <person name="Pinkney K."/>
            <person name="Doucet D."/>
            <person name="Wen F."/>
            <person name="Johnston J.S."/>
            <person name="Maaroufi H."/>
            <person name="Boyle B."/>
            <person name="Laroche J."/>
            <person name="Dewar K."/>
            <person name="Juretic N."/>
            <person name="Blackburn G."/>
            <person name="Nisole A."/>
            <person name="Brunet B."/>
            <person name="Brandao M."/>
            <person name="Lumley L."/>
            <person name="Duan J."/>
            <person name="Quan G."/>
            <person name="Lucarotti C.J."/>
            <person name="Roe A.D."/>
            <person name="Sperling F.A.H."/>
            <person name="Levesque R.C."/>
            <person name="Cusson M."/>
        </authorList>
    </citation>
    <scope>NUCLEOTIDE SEQUENCE [LARGE SCALE GENOMIC DNA]</scope>
    <source>
        <strain evidence="1">Glfc:IPQL:Cfum</strain>
    </source>
</reference>
<dbReference type="Proteomes" id="UP001064048">
    <property type="component" value="Chromosome 6"/>
</dbReference>
<gene>
    <name evidence="1" type="ORF">MSG28_004208</name>
</gene>
<evidence type="ECO:0000313" key="1">
    <source>
        <dbReference type="EMBL" id="KAI8436106.1"/>
    </source>
</evidence>
<accession>A0ACC0KHT4</accession>
<organism evidence="1 2">
    <name type="scientific">Choristoneura fumiferana</name>
    <name type="common">Spruce budworm moth</name>
    <name type="synonym">Archips fumiferana</name>
    <dbReference type="NCBI Taxonomy" id="7141"/>
    <lineage>
        <taxon>Eukaryota</taxon>
        <taxon>Metazoa</taxon>
        <taxon>Ecdysozoa</taxon>
        <taxon>Arthropoda</taxon>
        <taxon>Hexapoda</taxon>
        <taxon>Insecta</taxon>
        <taxon>Pterygota</taxon>
        <taxon>Neoptera</taxon>
        <taxon>Endopterygota</taxon>
        <taxon>Lepidoptera</taxon>
        <taxon>Glossata</taxon>
        <taxon>Ditrysia</taxon>
        <taxon>Tortricoidea</taxon>
        <taxon>Tortricidae</taxon>
        <taxon>Tortricinae</taxon>
        <taxon>Choristoneura</taxon>
    </lineage>
</organism>
<proteinExistence type="predicted"/>
<protein>
    <submittedName>
        <fullName evidence="1">Uncharacterized protein</fullName>
    </submittedName>
</protein>
<dbReference type="EMBL" id="CM046106">
    <property type="protein sequence ID" value="KAI8436106.1"/>
    <property type="molecule type" value="Genomic_DNA"/>
</dbReference>
<keyword evidence="2" id="KW-1185">Reference proteome</keyword>
<name>A0ACC0KHT4_CHOFU</name>
<evidence type="ECO:0000313" key="2">
    <source>
        <dbReference type="Proteomes" id="UP001064048"/>
    </source>
</evidence>
<comment type="caution">
    <text evidence="1">The sequence shown here is derived from an EMBL/GenBank/DDBJ whole genome shotgun (WGS) entry which is preliminary data.</text>
</comment>
<sequence length="59" mass="6765">MEAMEEMRISNEDSLKEHVLRSQAAGAEIQLYDTVLQQPIVHFTQQQKVSKVQHLTPDS</sequence>